<sequence length="147" mass="16397">MRKALVTAQTFAFGCKQKEEPQNALSSITRPVEIISDQKVGRSSVNNQSTFVDSAAGGRLAQVGLDKSNRKMATQSFCTMFLSGLQDVLFLGLSLLFFPLLRSLRRVWWDKPPDAWVAKADASRNNPGPRLYKWSGEQVNKSKKQFG</sequence>
<keyword evidence="2" id="KW-1133">Transmembrane helix</keyword>
<proteinExistence type="predicted"/>
<dbReference type="Proteomes" id="UP000009172">
    <property type="component" value="Unassembled WGS sequence"/>
</dbReference>
<keyword evidence="4" id="KW-1185">Reference proteome</keyword>
<dbReference type="HOGENOM" id="CLU_148210_0_0_1"/>
<dbReference type="EMBL" id="GG698489">
    <property type="protein sequence ID" value="EGD95715.1"/>
    <property type="molecule type" value="Genomic_DNA"/>
</dbReference>
<feature type="region of interest" description="Disordered" evidence="1">
    <location>
        <begin position="120"/>
        <end position="147"/>
    </location>
</feature>
<accession>F2RW93</accession>
<evidence type="ECO:0000313" key="4">
    <source>
        <dbReference type="Proteomes" id="UP000009172"/>
    </source>
</evidence>
<keyword evidence="2" id="KW-0812">Transmembrane</keyword>
<dbReference type="AlphaFoldDB" id="F2RW93"/>
<evidence type="ECO:0000256" key="1">
    <source>
        <dbReference type="SAM" id="MobiDB-lite"/>
    </source>
</evidence>
<name>F2RW93_TRIT1</name>
<gene>
    <name evidence="3" type="ORF">TESG_03184</name>
</gene>
<feature type="transmembrane region" description="Helical" evidence="2">
    <location>
        <begin position="77"/>
        <end position="101"/>
    </location>
</feature>
<protein>
    <submittedName>
        <fullName evidence="3">Uncharacterized protein</fullName>
    </submittedName>
</protein>
<dbReference type="OrthoDB" id="10369588at2759"/>
<dbReference type="PROSITE" id="PS51257">
    <property type="entry name" value="PROKAR_LIPOPROTEIN"/>
    <property type="match status" value="1"/>
</dbReference>
<evidence type="ECO:0000313" key="3">
    <source>
        <dbReference type="EMBL" id="EGD95715.1"/>
    </source>
</evidence>
<reference evidence="4" key="1">
    <citation type="journal article" date="2012" name="MBio">
        <title>Comparative genome analysis of Trichophyton rubrum and related dermatophytes reveals candidate genes involved in infection.</title>
        <authorList>
            <person name="Martinez D.A."/>
            <person name="Oliver B.G."/>
            <person name="Graeser Y."/>
            <person name="Goldberg J.M."/>
            <person name="Li W."/>
            <person name="Martinez-Rossi N.M."/>
            <person name="Monod M."/>
            <person name="Shelest E."/>
            <person name="Barton R.C."/>
            <person name="Birch E."/>
            <person name="Brakhage A.A."/>
            <person name="Chen Z."/>
            <person name="Gurr S.J."/>
            <person name="Heiman D."/>
            <person name="Heitman J."/>
            <person name="Kosti I."/>
            <person name="Rossi A."/>
            <person name="Saif S."/>
            <person name="Samalova M."/>
            <person name="Saunders C.W."/>
            <person name="Shea T."/>
            <person name="Summerbell R.C."/>
            <person name="Xu J."/>
            <person name="Young S."/>
            <person name="Zeng Q."/>
            <person name="Birren B.W."/>
            <person name="Cuomo C.A."/>
            <person name="White T.C."/>
        </authorList>
    </citation>
    <scope>NUCLEOTIDE SEQUENCE [LARGE SCALE GENOMIC DNA]</scope>
    <source>
        <strain evidence="4">CBS 112818</strain>
    </source>
</reference>
<keyword evidence="2" id="KW-0472">Membrane</keyword>
<organism evidence="3 4">
    <name type="scientific">Trichophyton tonsurans (strain CBS 112818)</name>
    <name type="common">Scalp ringworm fungus</name>
    <dbReference type="NCBI Taxonomy" id="647933"/>
    <lineage>
        <taxon>Eukaryota</taxon>
        <taxon>Fungi</taxon>
        <taxon>Dikarya</taxon>
        <taxon>Ascomycota</taxon>
        <taxon>Pezizomycotina</taxon>
        <taxon>Eurotiomycetes</taxon>
        <taxon>Eurotiomycetidae</taxon>
        <taxon>Onygenales</taxon>
        <taxon>Arthrodermataceae</taxon>
        <taxon>Trichophyton</taxon>
    </lineage>
</organism>
<evidence type="ECO:0000256" key="2">
    <source>
        <dbReference type="SAM" id="Phobius"/>
    </source>
</evidence>